<keyword evidence="9" id="KW-1185">Reference proteome</keyword>
<reference evidence="8" key="2">
    <citation type="submission" date="2020-09" db="EMBL/GenBank/DDBJ databases">
        <authorList>
            <person name="Sun Q."/>
            <person name="Zhou Y."/>
        </authorList>
    </citation>
    <scope>NUCLEOTIDE SEQUENCE</scope>
    <source>
        <strain evidence="8">CGMCC 1.15958</strain>
    </source>
</reference>
<dbReference type="PANTHER" id="PTHR33885">
    <property type="entry name" value="PHAGE SHOCK PROTEIN C"/>
    <property type="match status" value="1"/>
</dbReference>
<gene>
    <name evidence="8" type="primary">pspC</name>
    <name evidence="8" type="ORF">GCM10011514_22040</name>
</gene>
<dbReference type="Proteomes" id="UP000609064">
    <property type="component" value="Unassembled WGS sequence"/>
</dbReference>
<dbReference type="EMBL" id="BMKK01000004">
    <property type="protein sequence ID" value="GGD57514.1"/>
    <property type="molecule type" value="Genomic_DNA"/>
</dbReference>
<dbReference type="RefSeq" id="WP_188766133.1">
    <property type="nucleotide sequence ID" value="NZ_BMKK01000004.1"/>
</dbReference>
<accession>A0A917DP51</accession>
<dbReference type="Pfam" id="PF04024">
    <property type="entry name" value="PspC"/>
    <property type="match status" value="1"/>
</dbReference>
<name>A0A917DP51_9BACT</name>
<evidence type="ECO:0000256" key="4">
    <source>
        <dbReference type="ARBA" id="ARBA00022989"/>
    </source>
</evidence>
<dbReference type="InterPro" id="IPR007168">
    <property type="entry name" value="Phageshock_PspC_N"/>
</dbReference>
<proteinExistence type="predicted"/>
<comment type="subcellular location">
    <subcellularLocation>
        <location evidence="1">Cell membrane</location>
        <topology evidence="1">Single-pass membrane protein</topology>
    </subcellularLocation>
</comment>
<reference evidence="8" key="1">
    <citation type="journal article" date="2014" name="Int. J. Syst. Evol. Microbiol.">
        <title>Complete genome sequence of Corynebacterium casei LMG S-19264T (=DSM 44701T), isolated from a smear-ripened cheese.</title>
        <authorList>
            <consortium name="US DOE Joint Genome Institute (JGI-PGF)"/>
            <person name="Walter F."/>
            <person name="Albersmeier A."/>
            <person name="Kalinowski J."/>
            <person name="Ruckert C."/>
        </authorList>
    </citation>
    <scope>NUCLEOTIDE SEQUENCE</scope>
    <source>
        <strain evidence="8">CGMCC 1.15958</strain>
    </source>
</reference>
<dbReference type="InterPro" id="IPR052027">
    <property type="entry name" value="PspC"/>
</dbReference>
<dbReference type="AlphaFoldDB" id="A0A917DP51"/>
<keyword evidence="3 6" id="KW-0812">Transmembrane</keyword>
<feature type="domain" description="Phage shock protein PspC N-terminal" evidence="7">
    <location>
        <begin position="3"/>
        <end position="59"/>
    </location>
</feature>
<dbReference type="PANTHER" id="PTHR33885:SF3">
    <property type="entry name" value="PHAGE SHOCK PROTEIN C"/>
    <property type="match status" value="1"/>
</dbReference>
<evidence type="ECO:0000256" key="1">
    <source>
        <dbReference type="ARBA" id="ARBA00004162"/>
    </source>
</evidence>
<evidence type="ECO:0000256" key="5">
    <source>
        <dbReference type="ARBA" id="ARBA00023136"/>
    </source>
</evidence>
<keyword evidence="4 6" id="KW-1133">Transmembrane helix</keyword>
<keyword evidence="5 6" id="KW-0472">Membrane</keyword>
<sequence>MEKRLFKIKTNKMIGGVAAGLAEYFNLDVTLVRVLFVVAFFAPIPAIIPYVVLWIVMPTKESQITTVNYTPVN</sequence>
<feature type="transmembrane region" description="Helical" evidence="6">
    <location>
        <begin position="34"/>
        <end position="56"/>
    </location>
</feature>
<evidence type="ECO:0000259" key="7">
    <source>
        <dbReference type="Pfam" id="PF04024"/>
    </source>
</evidence>
<comment type="caution">
    <text evidence="8">The sequence shown here is derived from an EMBL/GenBank/DDBJ whole genome shotgun (WGS) entry which is preliminary data.</text>
</comment>
<evidence type="ECO:0000256" key="6">
    <source>
        <dbReference type="SAM" id="Phobius"/>
    </source>
</evidence>
<protein>
    <recommendedName>
        <fullName evidence="7">Phage shock protein PspC N-terminal domain-containing protein</fullName>
    </recommendedName>
</protein>
<keyword evidence="2" id="KW-1003">Cell membrane</keyword>
<evidence type="ECO:0000313" key="9">
    <source>
        <dbReference type="Proteomes" id="UP000609064"/>
    </source>
</evidence>
<evidence type="ECO:0000256" key="2">
    <source>
        <dbReference type="ARBA" id="ARBA00022475"/>
    </source>
</evidence>
<organism evidence="8 9">
    <name type="scientific">Emticicia aquatilis</name>
    <dbReference type="NCBI Taxonomy" id="1537369"/>
    <lineage>
        <taxon>Bacteria</taxon>
        <taxon>Pseudomonadati</taxon>
        <taxon>Bacteroidota</taxon>
        <taxon>Cytophagia</taxon>
        <taxon>Cytophagales</taxon>
        <taxon>Leadbetterellaceae</taxon>
        <taxon>Emticicia</taxon>
    </lineage>
</organism>
<evidence type="ECO:0000256" key="3">
    <source>
        <dbReference type="ARBA" id="ARBA00022692"/>
    </source>
</evidence>
<dbReference type="GO" id="GO:0005886">
    <property type="term" value="C:plasma membrane"/>
    <property type="evidence" value="ECO:0007669"/>
    <property type="project" value="UniProtKB-SubCell"/>
</dbReference>
<evidence type="ECO:0000313" key="8">
    <source>
        <dbReference type="EMBL" id="GGD57514.1"/>
    </source>
</evidence>